<name>A0AAW5N350_9BACT</name>
<gene>
    <name evidence="8" type="ORF">NW209_12550</name>
</gene>
<keyword evidence="9" id="KW-1185">Reference proteome</keyword>
<feature type="transmembrane region" description="Helical" evidence="7">
    <location>
        <begin position="86"/>
        <end position="104"/>
    </location>
</feature>
<dbReference type="PANTHER" id="PTHR33452">
    <property type="entry name" value="OXIDOREDUCTASE CATD-RELATED"/>
    <property type="match status" value="1"/>
</dbReference>
<dbReference type="Pfam" id="PF07681">
    <property type="entry name" value="DoxX"/>
    <property type="match status" value="1"/>
</dbReference>
<feature type="transmembrane region" description="Helical" evidence="7">
    <location>
        <begin position="61"/>
        <end position="81"/>
    </location>
</feature>
<dbReference type="AlphaFoldDB" id="A0AAW5N350"/>
<keyword evidence="3" id="KW-1003">Cell membrane</keyword>
<comment type="caution">
    <text evidence="8">The sequence shown here is derived from an EMBL/GenBank/DDBJ whole genome shotgun (WGS) entry which is preliminary data.</text>
</comment>
<dbReference type="PANTHER" id="PTHR33452:SF1">
    <property type="entry name" value="INNER MEMBRANE PROTEIN YPHA-RELATED"/>
    <property type="match status" value="1"/>
</dbReference>
<evidence type="ECO:0000256" key="3">
    <source>
        <dbReference type="ARBA" id="ARBA00022475"/>
    </source>
</evidence>
<evidence type="ECO:0000313" key="9">
    <source>
        <dbReference type="Proteomes" id="UP001204579"/>
    </source>
</evidence>
<feature type="transmembrane region" description="Helical" evidence="7">
    <location>
        <begin position="20"/>
        <end position="41"/>
    </location>
</feature>
<feature type="transmembrane region" description="Helical" evidence="7">
    <location>
        <begin position="110"/>
        <end position="131"/>
    </location>
</feature>
<evidence type="ECO:0000256" key="6">
    <source>
        <dbReference type="ARBA" id="ARBA00023136"/>
    </source>
</evidence>
<sequence length="149" mass="16599">MKNAFFFTQRVAEEICFSWFLLALRLLFGGLLLMHGIMKIIDFYVLSVSFPDPLGIGSTYSLALAIFAEAACSCAFILGLLFRLSLLPMITTMAVAFWGVHGGSISGGELAFVFLVVFILLWISGPGLFSIDKLLFGQKERPRYSRYLH</sequence>
<evidence type="ECO:0000256" key="4">
    <source>
        <dbReference type="ARBA" id="ARBA00022692"/>
    </source>
</evidence>
<keyword evidence="5 7" id="KW-1133">Transmembrane helix</keyword>
<comment type="subcellular location">
    <subcellularLocation>
        <location evidence="1">Cell membrane</location>
        <topology evidence="1">Multi-pass membrane protein</topology>
    </subcellularLocation>
</comment>
<keyword evidence="4 7" id="KW-0812">Transmembrane</keyword>
<proteinExistence type="inferred from homology"/>
<organism evidence="8 9">
    <name type="scientific">Phocaeicola barnesiae</name>
    <dbReference type="NCBI Taxonomy" id="376804"/>
    <lineage>
        <taxon>Bacteria</taxon>
        <taxon>Pseudomonadati</taxon>
        <taxon>Bacteroidota</taxon>
        <taxon>Bacteroidia</taxon>
        <taxon>Bacteroidales</taxon>
        <taxon>Bacteroidaceae</taxon>
        <taxon>Phocaeicola</taxon>
    </lineage>
</organism>
<dbReference type="InterPro" id="IPR032808">
    <property type="entry name" value="DoxX"/>
</dbReference>
<keyword evidence="6 7" id="KW-0472">Membrane</keyword>
<accession>A0AAW5N350</accession>
<dbReference type="GO" id="GO:0005886">
    <property type="term" value="C:plasma membrane"/>
    <property type="evidence" value="ECO:0007669"/>
    <property type="project" value="UniProtKB-SubCell"/>
</dbReference>
<evidence type="ECO:0000256" key="1">
    <source>
        <dbReference type="ARBA" id="ARBA00004651"/>
    </source>
</evidence>
<dbReference type="EMBL" id="JANRHJ010000014">
    <property type="protein sequence ID" value="MCR8874827.1"/>
    <property type="molecule type" value="Genomic_DNA"/>
</dbReference>
<reference evidence="8 9" key="1">
    <citation type="submission" date="2022-08" db="EMBL/GenBank/DDBJ databases">
        <authorList>
            <person name="Zeman M."/>
            <person name="Kubasova T."/>
        </authorList>
    </citation>
    <scope>NUCLEOTIDE SEQUENCE [LARGE SCALE GENOMIC DNA]</scope>
    <source>
        <strain evidence="8 9">ET62</strain>
    </source>
</reference>
<dbReference type="Proteomes" id="UP001204579">
    <property type="component" value="Unassembled WGS sequence"/>
</dbReference>
<evidence type="ECO:0000256" key="2">
    <source>
        <dbReference type="ARBA" id="ARBA00006679"/>
    </source>
</evidence>
<evidence type="ECO:0000256" key="5">
    <source>
        <dbReference type="ARBA" id="ARBA00022989"/>
    </source>
</evidence>
<dbReference type="InterPro" id="IPR051907">
    <property type="entry name" value="DoxX-like_oxidoreductase"/>
</dbReference>
<protein>
    <submittedName>
        <fullName evidence="8">DoxX family membrane protein</fullName>
    </submittedName>
</protein>
<evidence type="ECO:0000313" key="8">
    <source>
        <dbReference type="EMBL" id="MCR8874827.1"/>
    </source>
</evidence>
<comment type="similarity">
    <text evidence="2">Belongs to the DoxX family.</text>
</comment>
<evidence type="ECO:0000256" key="7">
    <source>
        <dbReference type="SAM" id="Phobius"/>
    </source>
</evidence>